<dbReference type="InParanoid" id="A0A146G8F4"/>
<dbReference type="STRING" id="690879.TSACC_22159"/>
<keyword evidence="4" id="KW-0804">Transcription</keyword>
<dbReference type="GO" id="GO:0045892">
    <property type="term" value="P:negative regulation of DNA-templated transcription"/>
    <property type="evidence" value="ECO:0007669"/>
    <property type="project" value="InterPro"/>
</dbReference>
<dbReference type="Pfam" id="PF03965">
    <property type="entry name" value="Penicillinase_R"/>
    <property type="match status" value="1"/>
</dbReference>
<dbReference type="SUPFAM" id="SSF46785">
    <property type="entry name" value="Winged helix' DNA-binding domain"/>
    <property type="match status" value="1"/>
</dbReference>
<evidence type="ECO:0000256" key="1">
    <source>
        <dbReference type="ARBA" id="ARBA00011046"/>
    </source>
</evidence>
<evidence type="ECO:0000256" key="4">
    <source>
        <dbReference type="ARBA" id="ARBA00023163"/>
    </source>
</evidence>
<dbReference type="InterPro" id="IPR005650">
    <property type="entry name" value="BlaI_family"/>
</dbReference>
<evidence type="ECO:0000256" key="3">
    <source>
        <dbReference type="ARBA" id="ARBA00023125"/>
    </source>
</evidence>
<keyword evidence="6" id="KW-1185">Reference proteome</keyword>
<protein>
    <submittedName>
        <fullName evidence="5">BlaI family transcriptional regulator, penicillinase repressor</fullName>
    </submittedName>
</protein>
<organism evidence="5 6">
    <name type="scientific">Terrimicrobium sacchariphilum</name>
    <dbReference type="NCBI Taxonomy" id="690879"/>
    <lineage>
        <taxon>Bacteria</taxon>
        <taxon>Pseudomonadati</taxon>
        <taxon>Verrucomicrobiota</taxon>
        <taxon>Terrimicrobiia</taxon>
        <taxon>Terrimicrobiales</taxon>
        <taxon>Terrimicrobiaceae</taxon>
        <taxon>Terrimicrobium</taxon>
    </lineage>
</organism>
<evidence type="ECO:0000313" key="6">
    <source>
        <dbReference type="Proteomes" id="UP000076023"/>
    </source>
</evidence>
<keyword evidence="3" id="KW-0238">DNA-binding</keyword>
<comment type="caution">
    <text evidence="5">The sequence shown here is derived from an EMBL/GenBank/DDBJ whole genome shotgun (WGS) entry which is preliminary data.</text>
</comment>
<dbReference type="GO" id="GO:0003677">
    <property type="term" value="F:DNA binding"/>
    <property type="evidence" value="ECO:0007669"/>
    <property type="project" value="UniProtKB-KW"/>
</dbReference>
<accession>A0A146G8F4</accession>
<comment type="similarity">
    <text evidence="1">Belongs to the BlaI transcriptional regulatory family.</text>
</comment>
<proteinExistence type="inferred from homology"/>
<dbReference type="RefSeq" id="WP_075079440.1">
    <property type="nucleotide sequence ID" value="NZ_BDCO01000002.1"/>
</dbReference>
<dbReference type="InterPro" id="IPR036388">
    <property type="entry name" value="WH-like_DNA-bd_sf"/>
</dbReference>
<name>A0A146G8F4_TERSA</name>
<evidence type="ECO:0000256" key="2">
    <source>
        <dbReference type="ARBA" id="ARBA00023015"/>
    </source>
</evidence>
<reference evidence="6" key="1">
    <citation type="journal article" date="2017" name="Genome Announc.">
        <title>Draft Genome Sequence of Terrimicrobium sacchariphilum NM-5T, a Facultative Anaerobic Soil Bacterium of the Class Spartobacteria.</title>
        <authorList>
            <person name="Qiu Y.L."/>
            <person name="Tourlousse D.M."/>
            <person name="Matsuura N."/>
            <person name="Ohashi A."/>
            <person name="Sekiguchi Y."/>
        </authorList>
    </citation>
    <scope>NUCLEOTIDE SEQUENCE [LARGE SCALE GENOMIC DNA]</scope>
    <source>
        <strain evidence="6">NM-5</strain>
    </source>
</reference>
<dbReference type="AlphaFoldDB" id="A0A146G8F4"/>
<dbReference type="Gene3D" id="1.10.4040.10">
    <property type="entry name" value="Penicillinase repressor domain"/>
    <property type="match status" value="1"/>
</dbReference>
<dbReference type="EMBL" id="BDCO01000002">
    <property type="protein sequence ID" value="GAT33741.1"/>
    <property type="molecule type" value="Genomic_DNA"/>
</dbReference>
<gene>
    <name evidence="5" type="ORF">TSACC_22159</name>
</gene>
<dbReference type="PIRSF" id="PIRSF019455">
    <property type="entry name" value="CopR_AtkY"/>
    <property type="match status" value="1"/>
</dbReference>
<evidence type="ECO:0000313" key="5">
    <source>
        <dbReference type="EMBL" id="GAT33741.1"/>
    </source>
</evidence>
<sequence>MSSEIPSISDSEWLVASEVWAEEGLTAADIADRLASRTHWKQKTINTFLARLVAKGVLAARPDGRAFRYHAGIPKEQCVRQESESFLKRVFGGAVAPMLAHFCETQDLSPEEIDTLRDILKRKGRRSDAK</sequence>
<dbReference type="OrthoDB" id="9795583at2"/>
<dbReference type="InterPro" id="IPR036390">
    <property type="entry name" value="WH_DNA-bd_sf"/>
</dbReference>
<dbReference type="Gene3D" id="1.10.10.10">
    <property type="entry name" value="Winged helix-like DNA-binding domain superfamily/Winged helix DNA-binding domain"/>
    <property type="match status" value="1"/>
</dbReference>
<keyword evidence="2" id="KW-0805">Transcription regulation</keyword>
<dbReference type="Proteomes" id="UP000076023">
    <property type="component" value="Unassembled WGS sequence"/>
</dbReference>